<dbReference type="Proteomes" id="UP000015101">
    <property type="component" value="Unassembled WGS sequence"/>
</dbReference>
<dbReference type="PANTHER" id="PTHR47640:SF11">
    <property type="entry name" value="RNA-BINDING PROTEIN 42"/>
    <property type="match status" value="1"/>
</dbReference>
<dbReference type="InterPro" id="IPR050825">
    <property type="entry name" value="RBM42_RBP45_47-like"/>
</dbReference>
<dbReference type="RefSeq" id="XP_009014547.1">
    <property type="nucleotide sequence ID" value="XM_009016299.1"/>
</dbReference>
<keyword evidence="3 5" id="KW-0694">RNA-binding</keyword>
<dbReference type="GO" id="GO:0048026">
    <property type="term" value="P:positive regulation of mRNA splicing, via spliceosome"/>
    <property type="evidence" value="ECO:0000318"/>
    <property type="project" value="GO_Central"/>
</dbReference>
<dbReference type="InterPro" id="IPR012677">
    <property type="entry name" value="Nucleotide-bd_a/b_plait_sf"/>
</dbReference>
<dbReference type="PROSITE" id="PS50102">
    <property type="entry name" value="RRM"/>
    <property type="match status" value="1"/>
</dbReference>
<dbReference type="EnsemblMetazoa" id="HelroT76581">
    <property type="protein sequence ID" value="HelroP76581"/>
    <property type="gene ID" value="HelroG76581"/>
</dbReference>
<evidence type="ECO:0000256" key="3">
    <source>
        <dbReference type="ARBA" id="ARBA00022884"/>
    </source>
</evidence>
<sequence length="195" mass="21555">MTSSSSSSSASRSTTKASAAATTASNLSSTKPTSAAAASSLASTSSSSAAKPSTSASSGGSKDKKDKKEKKRKYVRMAAGNVWEDVSLNEWDPDDFRLFCGDLGNEVTDDVLNRVFSKYPSFQKARVIRDKRTNKTKGFGFASFKDPTDFMKAIRDLNGKYVGNRPIKLKKSCWQDRQYENMKKREREKKRLGFR</sequence>
<dbReference type="InterPro" id="IPR034215">
    <property type="entry name" value="RBM42_RRM"/>
</dbReference>
<feature type="region of interest" description="Disordered" evidence="6">
    <location>
        <begin position="1"/>
        <end position="73"/>
    </location>
</feature>
<evidence type="ECO:0000313" key="8">
    <source>
        <dbReference type="EMBL" id="ESO07169.1"/>
    </source>
</evidence>
<proteinExistence type="inferred from homology"/>
<dbReference type="OrthoDB" id="1749473at2759"/>
<reference evidence="10" key="1">
    <citation type="submission" date="2012-12" db="EMBL/GenBank/DDBJ databases">
        <authorList>
            <person name="Hellsten U."/>
            <person name="Grimwood J."/>
            <person name="Chapman J.A."/>
            <person name="Shapiro H."/>
            <person name="Aerts A."/>
            <person name="Otillar R.P."/>
            <person name="Terry A.Y."/>
            <person name="Boore J.L."/>
            <person name="Simakov O."/>
            <person name="Marletaz F."/>
            <person name="Cho S.-J."/>
            <person name="Edsinger-Gonzales E."/>
            <person name="Havlak P."/>
            <person name="Kuo D.-H."/>
            <person name="Larsson T."/>
            <person name="Lv J."/>
            <person name="Arendt D."/>
            <person name="Savage R."/>
            <person name="Osoegawa K."/>
            <person name="de Jong P."/>
            <person name="Lindberg D.R."/>
            <person name="Seaver E.C."/>
            <person name="Weisblat D.A."/>
            <person name="Putnam N.H."/>
            <person name="Grigoriev I.V."/>
            <person name="Rokhsar D.S."/>
        </authorList>
    </citation>
    <scope>NUCLEOTIDE SEQUENCE</scope>
</reference>
<dbReference type="SMART" id="SM00360">
    <property type="entry name" value="RRM"/>
    <property type="match status" value="1"/>
</dbReference>
<keyword evidence="10" id="KW-1185">Reference proteome</keyword>
<dbReference type="GO" id="GO:0003723">
    <property type="term" value="F:RNA binding"/>
    <property type="evidence" value="ECO:0000318"/>
    <property type="project" value="GO_Central"/>
</dbReference>
<dbReference type="GO" id="GO:0003729">
    <property type="term" value="F:mRNA binding"/>
    <property type="evidence" value="ECO:0007669"/>
    <property type="project" value="InterPro"/>
</dbReference>
<dbReference type="Gene3D" id="3.30.70.330">
    <property type="match status" value="1"/>
</dbReference>
<dbReference type="eggNOG" id="KOG0226">
    <property type="taxonomic scope" value="Eukaryota"/>
</dbReference>
<dbReference type="AlphaFoldDB" id="T1G2L6"/>
<evidence type="ECO:0000313" key="9">
    <source>
        <dbReference type="EnsemblMetazoa" id="HelroP76581"/>
    </source>
</evidence>
<dbReference type="EMBL" id="KB096222">
    <property type="protein sequence ID" value="ESO07169.1"/>
    <property type="molecule type" value="Genomic_DNA"/>
</dbReference>
<dbReference type="KEGG" id="hro:HELRODRAFT_76581"/>
<dbReference type="HOGENOM" id="CLU_012062_29_2_1"/>
<dbReference type="CDD" id="cd12383">
    <property type="entry name" value="RRM_RBM42"/>
    <property type="match status" value="1"/>
</dbReference>
<dbReference type="InterPro" id="IPR035979">
    <property type="entry name" value="RBD_domain_sf"/>
</dbReference>
<dbReference type="OMA" id="WARMAFS"/>
<reference evidence="9" key="3">
    <citation type="submission" date="2015-06" db="UniProtKB">
        <authorList>
            <consortium name="EnsemblMetazoa"/>
        </authorList>
    </citation>
    <scope>IDENTIFICATION</scope>
</reference>
<comment type="similarity">
    <text evidence="1">Belongs to the RRM RBM42 family.</text>
</comment>
<evidence type="ECO:0000256" key="1">
    <source>
        <dbReference type="ARBA" id="ARBA00007408"/>
    </source>
</evidence>
<feature type="compositionally biased region" description="Low complexity" evidence="6">
    <location>
        <begin position="1"/>
        <end position="60"/>
    </location>
</feature>
<dbReference type="GO" id="GO:0005681">
    <property type="term" value="C:spliceosomal complex"/>
    <property type="evidence" value="ECO:0000318"/>
    <property type="project" value="GO_Central"/>
</dbReference>
<dbReference type="STRING" id="6412.T1G2L6"/>
<dbReference type="SUPFAM" id="SSF54928">
    <property type="entry name" value="RNA-binding domain, RBD"/>
    <property type="match status" value="1"/>
</dbReference>
<dbReference type="InParanoid" id="T1G2L6"/>
<organism evidence="9 10">
    <name type="scientific">Helobdella robusta</name>
    <name type="common">Californian leech</name>
    <dbReference type="NCBI Taxonomy" id="6412"/>
    <lineage>
        <taxon>Eukaryota</taxon>
        <taxon>Metazoa</taxon>
        <taxon>Spiralia</taxon>
        <taxon>Lophotrochozoa</taxon>
        <taxon>Annelida</taxon>
        <taxon>Clitellata</taxon>
        <taxon>Hirudinea</taxon>
        <taxon>Rhynchobdellida</taxon>
        <taxon>Glossiphoniidae</taxon>
        <taxon>Helobdella</taxon>
    </lineage>
</organism>
<dbReference type="Pfam" id="PF00076">
    <property type="entry name" value="RRM_1"/>
    <property type="match status" value="1"/>
</dbReference>
<accession>T1G2L6</accession>
<dbReference type="CTD" id="20215314"/>
<evidence type="ECO:0000256" key="6">
    <source>
        <dbReference type="SAM" id="MobiDB-lite"/>
    </source>
</evidence>
<evidence type="ECO:0000313" key="10">
    <source>
        <dbReference type="Proteomes" id="UP000015101"/>
    </source>
</evidence>
<dbReference type="EMBL" id="AMQM01003572">
    <property type="status" value="NOT_ANNOTATED_CDS"/>
    <property type="molecule type" value="Genomic_DNA"/>
</dbReference>
<name>T1G2L6_HELRO</name>
<dbReference type="InterPro" id="IPR000504">
    <property type="entry name" value="RRM_dom"/>
</dbReference>
<dbReference type="PANTHER" id="PTHR47640">
    <property type="entry name" value="TRNA SELENOCYSTEINE 1-ASSOCIATED PROTEIN 1-RELATED-RELATED"/>
    <property type="match status" value="1"/>
</dbReference>
<evidence type="ECO:0000256" key="2">
    <source>
        <dbReference type="ARBA" id="ARBA00015192"/>
    </source>
</evidence>
<reference evidence="8 10" key="2">
    <citation type="journal article" date="2013" name="Nature">
        <title>Insights into bilaterian evolution from three spiralian genomes.</title>
        <authorList>
            <person name="Simakov O."/>
            <person name="Marletaz F."/>
            <person name="Cho S.J."/>
            <person name="Edsinger-Gonzales E."/>
            <person name="Havlak P."/>
            <person name="Hellsten U."/>
            <person name="Kuo D.H."/>
            <person name="Larsson T."/>
            <person name="Lv J."/>
            <person name="Arendt D."/>
            <person name="Savage R."/>
            <person name="Osoegawa K."/>
            <person name="de Jong P."/>
            <person name="Grimwood J."/>
            <person name="Chapman J.A."/>
            <person name="Shapiro H."/>
            <person name="Aerts A."/>
            <person name="Otillar R.P."/>
            <person name="Terry A.Y."/>
            <person name="Boore J.L."/>
            <person name="Grigoriev I.V."/>
            <person name="Lindberg D.R."/>
            <person name="Seaver E.C."/>
            <person name="Weisblat D.A."/>
            <person name="Putnam N.H."/>
            <person name="Rokhsar D.S."/>
        </authorList>
    </citation>
    <scope>NUCLEOTIDE SEQUENCE</scope>
</reference>
<evidence type="ECO:0000256" key="5">
    <source>
        <dbReference type="PROSITE-ProRule" id="PRU00176"/>
    </source>
</evidence>
<gene>
    <name evidence="9" type="primary">20215314</name>
    <name evidence="8" type="ORF">HELRODRAFT_76581</name>
</gene>
<feature type="domain" description="RRM" evidence="7">
    <location>
        <begin position="96"/>
        <end position="172"/>
    </location>
</feature>
<evidence type="ECO:0000259" key="7">
    <source>
        <dbReference type="PROSITE" id="PS50102"/>
    </source>
</evidence>
<protein>
    <recommendedName>
        <fullName evidence="2">RNA-binding protein 42</fullName>
    </recommendedName>
    <alternativeName>
        <fullName evidence="4">RNA-binding motif protein 42</fullName>
    </alternativeName>
</protein>
<dbReference type="GeneID" id="20215314"/>
<evidence type="ECO:0000256" key="4">
    <source>
        <dbReference type="ARBA" id="ARBA00030574"/>
    </source>
</evidence>